<dbReference type="Proteomes" id="UP000276133">
    <property type="component" value="Unassembled WGS sequence"/>
</dbReference>
<name>A0A3M7PER3_BRAPC</name>
<evidence type="ECO:0000313" key="2">
    <source>
        <dbReference type="Proteomes" id="UP000276133"/>
    </source>
</evidence>
<proteinExistence type="predicted"/>
<comment type="caution">
    <text evidence="1">The sequence shown here is derived from an EMBL/GenBank/DDBJ whole genome shotgun (WGS) entry which is preliminary data.</text>
</comment>
<organism evidence="1 2">
    <name type="scientific">Brachionus plicatilis</name>
    <name type="common">Marine rotifer</name>
    <name type="synonym">Brachionus muelleri</name>
    <dbReference type="NCBI Taxonomy" id="10195"/>
    <lineage>
        <taxon>Eukaryota</taxon>
        <taxon>Metazoa</taxon>
        <taxon>Spiralia</taxon>
        <taxon>Gnathifera</taxon>
        <taxon>Rotifera</taxon>
        <taxon>Eurotatoria</taxon>
        <taxon>Monogononta</taxon>
        <taxon>Pseudotrocha</taxon>
        <taxon>Ploima</taxon>
        <taxon>Brachionidae</taxon>
        <taxon>Brachionus</taxon>
    </lineage>
</organism>
<reference evidence="1 2" key="1">
    <citation type="journal article" date="2018" name="Sci. Rep.">
        <title>Genomic signatures of local adaptation to the degree of environmental predictability in rotifers.</title>
        <authorList>
            <person name="Franch-Gras L."/>
            <person name="Hahn C."/>
            <person name="Garcia-Roger E.M."/>
            <person name="Carmona M.J."/>
            <person name="Serra M."/>
            <person name="Gomez A."/>
        </authorList>
    </citation>
    <scope>NUCLEOTIDE SEQUENCE [LARGE SCALE GENOMIC DNA]</scope>
    <source>
        <strain evidence="1">HYR1</strain>
    </source>
</reference>
<protein>
    <submittedName>
        <fullName evidence="1">Uncharacterized protein</fullName>
    </submittedName>
</protein>
<sequence>MFRYLFKSRRLKVSIIELISANEKSVTIIGAIYCLTKSIVVFIDKRYLEIFNTLWLVVTNSEIVQ</sequence>
<gene>
    <name evidence="1" type="ORF">BpHYR1_027692</name>
</gene>
<dbReference type="AlphaFoldDB" id="A0A3M7PER3"/>
<accession>A0A3M7PER3</accession>
<evidence type="ECO:0000313" key="1">
    <source>
        <dbReference type="EMBL" id="RMZ97513.1"/>
    </source>
</evidence>
<dbReference type="EMBL" id="REGN01011371">
    <property type="protein sequence ID" value="RMZ97513.1"/>
    <property type="molecule type" value="Genomic_DNA"/>
</dbReference>
<keyword evidence="2" id="KW-1185">Reference proteome</keyword>